<dbReference type="Proteomes" id="UP000451471">
    <property type="component" value="Unassembled WGS sequence"/>
</dbReference>
<feature type="region of interest" description="Disordered" evidence="1">
    <location>
        <begin position="56"/>
        <end position="94"/>
    </location>
</feature>
<evidence type="ECO:0000256" key="1">
    <source>
        <dbReference type="SAM" id="MobiDB-lite"/>
    </source>
</evidence>
<accession>A0A6B0GP76</accession>
<protein>
    <submittedName>
        <fullName evidence="2">Uncharacterized protein</fullName>
    </submittedName>
</protein>
<proteinExistence type="predicted"/>
<evidence type="ECO:0000313" key="2">
    <source>
        <dbReference type="EMBL" id="MWG34473.1"/>
    </source>
</evidence>
<dbReference type="RefSeq" id="WP_158204153.1">
    <property type="nucleotide sequence ID" value="NZ_WSZK01000015.1"/>
</dbReference>
<dbReference type="AlphaFoldDB" id="A0A6B0GP76"/>
<evidence type="ECO:0000313" key="3">
    <source>
        <dbReference type="Proteomes" id="UP000451471"/>
    </source>
</evidence>
<dbReference type="PROSITE" id="PS51257">
    <property type="entry name" value="PROKAR_LIPOPROTEIN"/>
    <property type="match status" value="1"/>
</dbReference>
<sequence>MSVTRRQVLASLPLSLGLGGCLDGSGGDTGDALFLAADLVVHNDTSARRTATVRIWTTPDRPAPPTDTADSTVEPPADAPDFEETVDLAPDGNVEYDDPAALDERAVVSVTVDGGPSGTYATSHGMGDPHQLSAGIGVDRVRFGVVVV</sequence>
<organism evidence="2 3">
    <name type="scientific">Halomarina oriensis</name>
    <dbReference type="NCBI Taxonomy" id="671145"/>
    <lineage>
        <taxon>Archaea</taxon>
        <taxon>Methanobacteriati</taxon>
        <taxon>Methanobacteriota</taxon>
        <taxon>Stenosarchaea group</taxon>
        <taxon>Halobacteria</taxon>
        <taxon>Halobacteriales</taxon>
        <taxon>Natronomonadaceae</taxon>
        <taxon>Halomarina</taxon>
    </lineage>
</organism>
<reference evidence="2 3" key="1">
    <citation type="submission" date="2019-12" db="EMBL/GenBank/DDBJ databases">
        <title>Halocatena pleomorpha gen. nov. sp. nov., an extremely halophilic archaeon of family Halobacteriaceae isolated from saltpan soil.</title>
        <authorList>
            <person name="Pal Y."/>
            <person name="Verma A."/>
            <person name="Krishnamurthi S."/>
            <person name="Kumar P."/>
        </authorList>
    </citation>
    <scope>NUCLEOTIDE SEQUENCE [LARGE SCALE GENOMIC DNA]</scope>
    <source>
        <strain evidence="2 3">JCM 16495</strain>
    </source>
</reference>
<name>A0A6B0GP76_9EURY</name>
<comment type="caution">
    <text evidence="2">The sequence shown here is derived from an EMBL/GenBank/DDBJ whole genome shotgun (WGS) entry which is preliminary data.</text>
</comment>
<keyword evidence="3" id="KW-1185">Reference proteome</keyword>
<gene>
    <name evidence="2" type="ORF">GQS65_08225</name>
</gene>
<dbReference type="EMBL" id="WSZK01000015">
    <property type="protein sequence ID" value="MWG34473.1"/>
    <property type="molecule type" value="Genomic_DNA"/>
</dbReference>